<protein>
    <recommendedName>
        <fullName evidence="4">DUF2306 domain-containing protein</fullName>
    </recommendedName>
</protein>
<keyword evidence="1" id="KW-1133">Transmembrane helix</keyword>
<name>A0ABX7RCC5_9GAMM</name>
<dbReference type="EMBL" id="CP071517">
    <property type="protein sequence ID" value="QSX75815.1"/>
    <property type="molecule type" value="Genomic_DNA"/>
</dbReference>
<feature type="transmembrane region" description="Helical" evidence="1">
    <location>
        <begin position="137"/>
        <end position="154"/>
    </location>
</feature>
<reference evidence="2 3" key="1">
    <citation type="submission" date="2021-02" db="EMBL/GenBank/DDBJ databases">
        <title>Lysobacter arenosi sp. nov., isolated from soil of gangwondo yeongwol, south Korea.</title>
        <authorList>
            <person name="Kim K.R."/>
            <person name="Kim K.H."/>
            <person name="Jeon C.O."/>
        </authorList>
    </citation>
    <scope>NUCLEOTIDE SEQUENCE [LARGE SCALE GENOMIC DNA]</scope>
    <source>
        <strain evidence="2 3">R7</strain>
    </source>
</reference>
<dbReference type="Proteomes" id="UP000663400">
    <property type="component" value="Chromosome"/>
</dbReference>
<organism evidence="2 3">
    <name type="scientific">Lysobacter arenosi</name>
    <dbReference type="NCBI Taxonomy" id="2795387"/>
    <lineage>
        <taxon>Bacteria</taxon>
        <taxon>Pseudomonadati</taxon>
        <taxon>Pseudomonadota</taxon>
        <taxon>Gammaproteobacteria</taxon>
        <taxon>Lysobacterales</taxon>
        <taxon>Lysobacteraceae</taxon>
        <taxon>Lysobacter</taxon>
    </lineage>
</organism>
<evidence type="ECO:0000313" key="2">
    <source>
        <dbReference type="EMBL" id="QSX75815.1"/>
    </source>
</evidence>
<keyword evidence="3" id="KW-1185">Reference proteome</keyword>
<feature type="transmembrane region" description="Helical" evidence="1">
    <location>
        <begin position="6"/>
        <end position="29"/>
    </location>
</feature>
<proteinExistence type="predicted"/>
<gene>
    <name evidence="2" type="ORF">HIV01_004645</name>
</gene>
<feature type="transmembrane region" description="Helical" evidence="1">
    <location>
        <begin position="41"/>
        <end position="57"/>
    </location>
</feature>
<evidence type="ECO:0000313" key="3">
    <source>
        <dbReference type="Proteomes" id="UP000663400"/>
    </source>
</evidence>
<keyword evidence="1" id="KW-0472">Membrane</keyword>
<feature type="transmembrane region" description="Helical" evidence="1">
    <location>
        <begin position="63"/>
        <end position="82"/>
    </location>
</feature>
<evidence type="ECO:0008006" key="4">
    <source>
        <dbReference type="Google" id="ProtNLM"/>
    </source>
</evidence>
<sequence>MLNITPLGWVHTILGLIAVVAGFAALIGHRQIDMASGSGRAFFWLTAATAVTGLFIFRHGGFGVPHVLSLLTLAVLALGWFGERRGARGGFWRHVAVVSYLIALFFHFIPGFTETLIRVPVGNPWASGIEDPRLRQPIGAAFVVFLVAAVWQVLRVRKLSPRAVDTRLT</sequence>
<dbReference type="RefSeq" id="WP_200605175.1">
    <property type="nucleotide sequence ID" value="NZ_CP071517.1"/>
</dbReference>
<keyword evidence="1" id="KW-0812">Transmembrane</keyword>
<evidence type="ECO:0000256" key="1">
    <source>
        <dbReference type="SAM" id="Phobius"/>
    </source>
</evidence>
<accession>A0ABX7RCC5</accession>
<feature type="transmembrane region" description="Helical" evidence="1">
    <location>
        <begin position="94"/>
        <end position="117"/>
    </location>
</feature>